<keyword evidence="5" id="KW-0964">Secreted</keyword>
<reference evidence="9" key="2">
    <citation type="submission" date="2015-06" db="UniProtKB">
        <authorList>
            <consortium name="EnsemblMetazoa"/>
        </authorList>
    </citation>
    <scope>IDENTIFICATION</scope>
</reference>
<comment type="similarity">
    <text evidence="3">Belongs to the major royal jelly protein family.</text>
</comment>
<evidence type="ECO:0000256" key="5">
    <source>
        <dbReference type="ARBA" id="ARBA00022525"/>
    </source>
</evidence>
<feature type="signal peptide" evidence="8">
    <location>
        <begin position="1"/>
        <end position="17"/>
    </location>
</feature>
<dbReference type="STRING" id="36166.T1GTP3"/>
<dbReference type="Proteomes" id="UP000015102">
    <property type="component" value="Unassembled WGS sequence"/>
</dbReference>
<dbReference type="EMBL" id="CAQQ02087035">
    <property type="status" value="NOT_ANNOTATED_CDS"/>
    <property type="molecule type" value="Genomic_DNA"/>
</dbReference>
<dbReference type="EnsemblMetazoa" id="MESCA007081-RA">
    <property type="protein sequence ID" value="MESCA007081-PA"/>
    <property type="gene ID" value="MESCA007081"/>
</dbReference>
<comment type="subcellular location">
    <subcellularLocation>
        <location evidence="2">Secreted</location>
    </subcellularLocation>
</comment>
<evidence type="ECO:0000313" key="10">
    <source>
        <dbReference type="Proteomes" id="UP000015102"/>
    </source>
</evidence>
<evidence type="ECO:0000256" key="2">
    <source>
        <dbReference type="ARBA" id="ARBA00004613"/>
    </source>
</evidence>
<keyword evidence="10" id="KW-1185">Reference proteome</keyword>
<dbReference type="AlphaFoldDB" id="T1GTP3"/>
<evidence type="ECO:0000256" key="7">
    <source>
        <dbReference type="ARBA" id="ARBA00023180"/>
    </source>
</evidence>
<dbReference type="HOGENOM" id="CLU_2485907_0_0_1"/>
<evidence type="ECO:0000256" key="6">
    <source>
        <dbReference type="ARBA" id="ARBA00022729"/>
    </source>
</evidence>
<accession>T1GTP3</accession>
<keyword evidence="6 8" id="KW-0732">Signal</keyword>
<evidence type="ECO:0000256" key="8">
    <source>
        <dbReference type="SAM" id="SignalP"/>
    </source>
</evidence>
<proteinExistence type="inferred from homology"/>
<dbReference type="EMBL" id="CAQQ02087036">
    <property type="status" value="NOT_ANNOTATED_CDS"/>
    <property type="molecule type" value="Genomic_DNA"/>
</dbReference>
<sequence length="87" mass="10268">MLGRIFLVVLCVKAVFGAYKLHERYGWNQMDFQFPNPLMKEQARRSGDYIPQNALPVGIEQYKEKLFVTVPRWRDDQRLLSKPITNP</sequence>
<reference evidence="10" key="1">
    <citation type="submission" date="2013-02" db="EMBL/GenBank/DDBJ databases">
        <authorList>
            <person name="Hughes D."/>
        </authorList>
    </citation>
    <scope>NUCLEOTIDE SEQUENCE</scope>
    <source>
        <strain>Durham</strain>
        <strain evidence="10">NC isolate 2 -- Noor lab</strain>
    </source>
</reference>
<protein>
    <recommendedName>
        <fullName evidence="4">Protein yellow</fullName>
    </recommendedName>
</protein>
<dbReference type="GO" id="GO:0005576">
    <property type="term" value="C:extracellular region"/>
    <property type="evidence" value="ECO:0007669"/>
    <property type="project" value="UniProtKB-SubCell"/>
</dbReference>
<comment type="function">
    <text evidence="1">Controls the pigmentation pattern of the adult cuticle and larval mouth parts.</text>
</comment>
<evidence type="ECO:0000256" key="4">
    <source>
        <dbReference type="ARBA" id="ARBA00014360"/>
    </source>
</evidence>
<dbReference type="InterPro" id="IPR017996">
    <property type="entry name" value="MRJP/yellow-related"/>
</dbReference>
<evidence type="ECO:0000256" key="3">
    <source>
        <dbReference type="ARBA" id="ARBA00009127"/>
    </source>
</evidence>
<dbReference type="PANTHER" id="PTHR10009">
    <property type="entry name" value="PROTEIN YELLOW-RELATED"/>
    <property type="match status" value="1"/>
</dbReference>
<organism evidence="9 10">
    <name type="scientific">Megaselia scalaris</name>
    <name type="common">Humpbacked fly</name>
    <name type="synonym">Phora scalaris</name>
    <dbReference type="NCBI Taxonomy" id="36166"/>
    <lineage>
        <taxon>Eukaryota</taxon>
        <taxon>Metazoa</taxon>
        <taxon>Ecdysozoa</taxon>
        <taxon>Arthropoda</taxon>
        <taxon>Hexapoda</taxon>
        <taxon>Insecta</taxon>
        <taxon>Pterygota</taxon>
        <taxon>Neoptera</taxon>
        <taxon>Endopterygota</taxon>
        <taxon>Diptera</taxon>
        <taxon>Brachycera</taxon>
        <taxon>Muscomorpha</taxon>
        <taxon>Platypezoidea</taxon>
        <taxon>Phoridae</taxon>
        <taxon>Megaseliini</taxon>
        <taxon>Megaselia</taxon>
    </lineage>
</organism>
<evidence type="ECO:0000313" key="9">
    <source>
        <dbReference type="EnsemblMetazoa" id="MESCA007081-PA"/>
    </source>
</evidence>
<dbReference type="Gene3D" id="2.120.10.30">
    <property type="entry name" value="TolB, C-terminal domain"/>
    <property type="match status" value="1"/>
</dbReference>
<name>T1GTP3_MEGSC</name>
<feature type="chain" id="PRO_5004577619" description="Protein yellow" evidence="8">
    <location>
        <begin position="18"/>
        <end position="87"/>
    </location>
</feature>
<dbReference type="PANTHER" id="PTHR10009:SF14">
    <property type="entry name" value="PROTEIN YELLOW"/>
    <property type="match status" value="1"/>
</dbReference>
<evidence type="ECO:0000256" key="1">
    <source>
        <dbReference type="ARBA" id="ARBA00002855"/>
    </source>
</evidence>
<dbReference type="OMA" id="PRWREDI"/>
<keyword evidence="7" id="KW-0325">Glycoprotein</keyword>
<dbReference type="InterPro" id="IPR011042">
    <property type="entry name" value="6-blade_b-propeller_TolB-like"/>
</dbReference>